<dbReference type="InterPro" id="IPR005107">
    <property type="entry name" value="CO_DH_flav_C"/>
</dbReference>
<name>A0A829YKS9_9GAMM</name>
<dbReference type="InterPro" id="IPR016169">
    <property type="entry name" value="FAD-bd_PCMH_sub2"/>
</dbReference>
<gene>
    <name evidence="3" type="ORF">GCM10011487_60340</name>
</gene>
<dbReference type="InterPro" id="IPR051312">
    <property type="entry name" value="Diverse_Substr_Oxidored"/>
</dbReference>
<dbReference type="InterPro" id="IPR016167">
    <property type="entry name" value="FAD-bd_PCMH_sub1"/>
</dbReference>
<keyword evidence="1" id="KW-0274">FAD</keyword>
<dbReference type="GO" id="GO:0071949">
    <property type="term" value="F:FAD binding"/>
    <property type="evidence" value="ECO:0007669"/>
    <property type="project" value="InterPro"/>
</dbReference>
<dbReference type="SMART" id="SM01092">
    <property type="entry name" value="CO_deh_flav_C"/>
    <property type="match status" value="1"/>
</dbReference>
<dbReference type="Gene3D" id="3.30.390.50">
    <property type="entry name" value="CO dehydrogenase flavoprotein, C-terminal domain"/>
    <property type="match status" value="1"/>
</dbReference>
<organism evidence="3 4">
    <name type="scientific">Steroidobacter agaridevorans</name>
    <dbReference type="NCBI Taxonomy" id="2695856"/>
    <lineage>
        <taxon>Bacteria</taxon>
        <taxon>Pseudomonadati</taxon>
        <taxon>Pseudomonadota</taxon>
        <taxon>Gammaproteobacteria</taxon>
        <taxon>Steroidobacterales</taxon>
        <taxon>Steroidobacteraceae</taxon>
        <taxon>Steroidobacter</taxon>
    </lineage>
</organism>
<evidence type="ECO:0000259" key="2">
    <source>
        <dbReference type="PROSITE" id="PS51387"/>
    </source>
</evidence>
<keyword evidence="1" id="KW-0285">Flavoprotein</keyword>
<evidence type="ECO:0000313" key="3">
    <source>
        <dbReference type="EMBL" id="GFE84034.1"/>
    </source>
</evidence>
<dbReference type="AlphaFoldDB" id="A0A829YKS9"/>
<dbReference type="Pfam" id="PF00941">
    <property type="entry name" value="FAD_binding_5"/>
    <property type="match status" value="1"/>
</dbReference>
<dbReference type="Pfam" id="PF03450">
    <property type="entry name" value="CO_deh_flav_C"/>
    <property type="match status" value="1"/>
</dbReference>
<dbReference type="SUPFAM" id="SSF56176">
    <property type="entry name" value="FAD-binding/transporter-associated domain-like"/>
    <property type="match status" value="1"/>
</dbReference>
<proteinExistence type="predicted"/>
<evidence type="ECO:0000256" key="1">
    <source>
        <dbReference type="ARBA" id="ARBA00022827"/>
    </source>
</evidence>
<dbReference type="EMBL" id="BLJN01000007">
    <property type="protein sequence ID" value="GFE84034.1"/>
    <property type="molecule type" value="Genomic_DNA"/>
</dbReference>
<dbReference type="Gene3D" id="3.30.465.10">
    <property type="match status" value="1"/>
</dbReference>
<keyword evidence="4" id="KW-1185">Reference proteome</keyword>
<dbReference type="SUPFAM" id="SSF55447">
    <property type="entry name" value="CO dehydrogenase flavoprotein C-terminal domain-like"/>
    <property type="match status" value="1"/>
</dbReference>
<dbReference type="GO" id="GO:0016491">
    <property type="term" value="F:oxidoreductase activity"/>
    <property type="evidence" value="ECO:0007669"/>
    <property type="project" value="InterPro"/>
</dbReference>
<sequence length="321" mass="34956">MRSFEWVDAKSVDEAASLLAATTANAPVIAKAGGMDVLDLMKEGIVQPTRVVNLKAIRSLGDVKLDNSGMQLGALVTLAQIERHAGIRSHYRALAEAAAHAATPQVRNAATIGGNLLQRPRCWYFRNEHFHRVADPDHSEHQHHAIFENQQTVMVHASTLATPLLAYDANVHLTLGKGSSRSVELKDFLLPPSMKRDRDTIIADGEILTHISVPPIHPTTRCAYHKQTERDSYDWPICDVAVVLQMNGDTVASAKIVLGWVAPVPRRAVDAEEILISRPLDDRSASEAAAAAVHGATPLAKNAYKVPVLETVIKRTILAAR</sequence>
<dbReference type="PROSITE" id="PS51387">
    <property type="entry name" value="FAD_PCMH"/>
    <property type="match status" value="1"/>
</dbReference>
<dbReference type="RefSeq" id="WP_161815631.1">
    <property type="nucleotide sequence ID" value="NZ_BLJN01000007.1"/>
</dbReference>
<dbReference type="PANTHER" id="PTHR42659">
    <property type="entry name" value="XANTHINE DEHYDROGENASE SUBUNIT C-RELATED"/>
    <property type="match status" value="1"/>
</dbReference>
<accession>A0A829YKS9</accession>
<feature type="domain" description="FAD-binding PCMH-type" evidence="2">
    <location>
        <begin position="1"/>
        <end position="218"/>
    </location>
</feature>
<evidence type="ECO:0000313" key="4">
    <source>
        <dbReference type="Proteomes" id="UP000445000"/>
    </source>
</evidence>
<protein>
    <recommendedName>
        <fullName evidence="2">FAD-binding PCMH-type domain-containing protein</fullName>
    </recommendedName>
</protein>
<dbReference type="InterPro" id="IPR036318">
    <property type="entry name" value="FAD-bd_PCMH-like_sf"/>
</dbReference>
<comment type="caution">
    <text evidence="3">The sequence shown here is derived from an EMBL/GenBank/DDBJ whole genome shotgun (WGS) entry which is preliminary data.</text>
</comment>
<dbReference type="InterPro" id="IPR002346">
    <property type="entry name" value="Mopterin_DH_FAD-bd"/>
</dbReference>
<dbReference type="InterPro" id="IPR016166">
    <property type="entry name" value="FAD-bd_PCMH"/>
</dbReference>
<dbReference type="InterPro" id="IPR036683">
    <property type="entry name" value="CO_DH_flav_C_dom_sf"/>
</dbReference>
<reference evidence="4" key="1">
    <citation type="submission" date="2020-01" db="EMBL/GenBank/DDBJ databases">
        <title>'Steroidobacter agaridevorans' sp. nov., agar-degrading bacteria isolated from rhizosphere soils.</title>
        <authorList>
            <person name="Ikenaga M."/>
            <person name="Kataoka M."/>
            <person name="Murouchi A."/>
            <person name="Katsuragi S."/>
            <person name="Sakai M."/>
        </authorList>
    </citation>
    <scope>NUCLEOTIDE SEQUENCE [LARGE SCALE GENOMIC DNA]</scope>
    <source>
        <strain evidence="4">YU21-B</strain>
    </source>
</reference>
<dbReference type="Gene3D" id="3.30.43.10">
    <property type="entry name" value="Uridine Diphospho-n-acetylenolpyruvylglucosamine Reductase, domain 2"/>
    <property type="match status" value="1"/>
</dbReference>
<dbReference type="PANTHER" id="PTHR42659:SF9">
    <property type="entry name" value="XANTHINE DEHYDROGENASE FAD-BINDING SUBUNIT XDHB-RELATED"/>
    <property type="match status" value="1"/>
</dbReference>
<dbReference type="Proteomes" id="UP000445000">
    <property type="component" value="Unassembled WGS sequence"/>
</dbReference>